<organism evidence="5 6">
    <name type="scientific">Porites evermanni</name>
    <dbReference type="NCBI Taxonomy" id="104178"/>
    <lineage>
        <taxon>Eukaryota</taxon>
        <taxon>Metazoa</taxon>
        <taxon>Cnidaria</taxon>
        <taxon>Anthozoa</taxon>
        <taxon>Hexacorallia</taxon>
        <taxon>Scleractinia</taxon>
        <taxon>Fungiina</taxon>
        <taxon>Poritidae</taxon>
        <taxon>Porites</taxon>
    </lineage>
</organism>
<feature type="compositionally biased region" description="Basic and acidic residues" evidence="4">
    <location>
        <begin position="265"/>
        <end position="281"/>
    </location>
</feature>
<sequence length="312" mass="34630">MGCDGGTIPKRDELVRMKKKPEQVDKNYELNAKWFHCALSQAELSTPIVCCELGNLYNKEAVLEYLLDKSSVTTNIASHIRSLKDVKELKLTTNPAFEQKSVEHADSYLDFQASRFICPVVGIEMNGRYKFCFLWKCGCVFSERALKEVPSTVCNNCGKPFTDQDIVVINGSEEELGKMRAKMEERRQKSKLEKKAKKTKISETVTSRNGESSSSSSSGESPKDGPEKPAKRAKTEHTSSTSGAAASDVKVSGAKLNGASSLKGKIPELSKHKSVAEDPKASKVFKSLFSSSHKDRPKHLQSNWVTYHSYHI</sequence>
<dbReference type="PANTHER" id="PTHR12775">
    <property type="entry name" value="PROTEIN C20ORF43 HOMOLOG"/>
    <property type="match status" value="1"/>
</dbReference>
<feature type="region of interest" description="Disordered" evidence="4">
    <location>
        <begin position="178"/>
        <end position="281"/>
    </location>
</feature>
<evidence type="ECO:0000256" key="2">
    <source>
        <dbReference type="ARBA" id="ARBA00015157"/>
    </source>
</evidence>
<dbReference type="CDD" id="cd16653">
    <property type="entry name" value="RING-like_Rtf2"/>
    <property type="match status" value="1"/>
</dbReference>
<reference evidence="5 6" key="1">
    <citation type="submission" date="2022-05" db="EMBL/GenBank/DDBJ databases">
        <authorList>
            <consortium name="Genoscope - CEA"/>
            <person name="William W."/>
        </authorList>
    </citation>
    <scope>NUCLEOTIDE SEQUENCE [LARGE SCALE GENOMIC DNA]</scope>
</reference>
<gene>
    <name evidence="5" type="ORF">PEVE_00027126</name>
</gene>
<dbReference type="InterPro" id="IPR006735">
    <property type="entry name" value="Rtf2"/>
</dbReference>
<feature type="compositionally biased region" description="Low complexity" evidence="4">
    <location>
        <begin position="210"/>
        <end position="220"/>
    </location>
</feature>
<name>A0ABN8M911_9CNID</name>
<accession>A0ABN8M911</accession>
<evidence type="ECO:0000313" key="5">
    <source>
        <dbReference type="EMBL" id="CAH3025768.1"/>
    </source>
</evidence>
<feature type="compositionally biased region" description="Basic and acidic residues" evidence="4">
    <location>
        <begin position="178"/>
        <end position="193"/>
    </location>
</feature>
<protein>
    <recommendedName>
        <fullName evidence="2">Replication termination factor 2</fullName>
    </recommendedName>
    <alternativeName>
        <fullName evidence="3">Replication termination factor 2 domain-containing protein 1</fullName>
    </alternativeName>
</protein>
<dbReference type="EMBL" id="CALNXI010000370">
    <property type="protein sequence ID" value="CAH3025768.1"/>
    <property type="molecule type" value="Genomic_DNA"/>
</dbReference>
<comment type="caution">
    <text evidence="5">The sequence shown here is derived from an EMBL/GenBank/DDBJ whole genome shotgun (WGS) entry which is preliminary data.</text>
</comment>
<evidence type="ECO:0000256" key="1">
    <source>
        <dbReference type="ARBA" id="ARBA00009885"/>
    </source>
</evidence>
<keyword evidence="6" id="KW-1185">Reference proteome</keyword>
<evidence type="ECO:0000256" key="3">
    <source>
        <dbReference type="ARBA" id="ARBA00030367"/>
    </source>
</evidence>
<comment type="similarity">
    <text evidence="1">Belongs to the rtf2 family.</text>
</comment>
<dbReference type="Proteomes" id="UP001159427">
    <property type="component" value="Unassembled WGS sequence"/>
</dbReference>
<dbReference type="InterPro" id="IPR027799">
    <property type="entry name" value="Rtf2_RING-finger"/>
</dbReference>
<evidence type="ECO:0000313" key="6">
    <source>
        <dbReference type="Proteomes" id="UP001159427"/>
    </source>
</evidence>
<evidence type="ECO:0000256" key="4">
    <source>
        <dbReference type="SAM" id="MobiDB-lite"/>
    </source>
</evidence>
<proteinExistence type="inferred from homology"/>
<dbReference type="PANTHER" id="PTHR12775:SF0">
    <property type="entry name" value="REPLICATION TERMINATION FACTOR 2"/>
    <property type="match status" value="1"/>
</dbReference>
<dbReference type="Pfam" id="PF04641">
    <property type="entry name" value="Rtf2"/>
    <property type="match status" value="1"/>
</dbReference>
<feature type="compositionally biased region" description="Basic and acidic residues" evidence="4">
    <location>
        <begin position="221"/>
        <end position="237"/>
    </location>
</feature>